<reference evidence="2 3" key="1">
    <citation type="submission" date="2022-02" db="EMBL/GenBank/DDBJ databases">
        <title>The genome sequence of Shewanella sp. 3B26.</title>
        <authorList>
            <person name="Du J."/>
        </authorList>
    </citation>
    <scope>NUCLEOTIDE SEQUENCE [LARGE SCALE GENOMIC DNA]</scope>
    <source>
        <strain evidence="2 3">3B26</strain>
    </source>
</reference>
<keyword evidence="3" id="KW-1185">Reference proteome</keyword>
<evidence type="ECO:0000313" key="2">
    <source>
        <dbReference type="EMBL" id="MCH4296088.1"/>
    </source>
</evidence>
<dbReference type="Proteomes" id="UP001297581">
    <property type="component" value="Unassembled WGS sequence"/>
</dbReference>
<comment type="caution">
    <text evidence="2">The sequence shown here is derived from an EMBL/GenBank/DDBJ whole genome shotgun (WGS) entry which is preliminary data.</text>
</comment>
<evidence type="ECO:0000256" key="1">
    <source>
        <dbReference type="SAM" id="SignalP"/>
    </source>
</evidence>
<dbReference type="AlphaFoldDB" id="A0AAJ1F216"/>
<evidence type="ECO:0000313" key="3">
    <source>
        <dbReference type="Proteomes" id="UP001297581"/>
    </source>
</evidence>
<dbReference type="PROSITE" id="PS51257">
    <property type="entry name" value="PROKAR_LIPOPROTEIN"/>
    <property type="match status" value="1"/>
</dbReference>
<dbReference type="EMBL" id="JAKUDL010000007">
    <property type="protein sequence ID" value="MCH4296088.1"/>
    <property type="molecule type" value="Genomic_DNA"/>
</dbReference>
<organism evidence="2 3">
    <name type="scientific">Shewanella zhuhaiensis</name>
    <dbReference type="NCBI Taxonomy" id="2919576"/>
    <lineage>
        <taxon>Bacteria</taxon>
        <taxon>Pseudomonadati</taxon>
        <taxon>Pseudomonadota</taxon>
        <taxon>Gammaproteobacteria</taxon>
        <taxon>Alteromonadales</taxon>
        <taxon>Shewanellaceae</taxon>
        <taxon>Shewanella</taxon>
    </lineage>
</organism>
<name>A0AAJ1F216_9GAMM</name>
<proteinExistence type="predicted"/>
<gene>
    <name evidence="2" type="ORF">MJ923_17400</name>
</gene>
<dbReference type="PANTHER" id="PTHR33361">
    <property type="entry name" value="GLR0591 PROTEIN"/>
    <property type="match status" value="1"/>
</dbReference>
<dbReference type="Pfam" id="PF05960">
    <property type="entry name" value="DUF885"/>
    <property type="match status" value="1"/>
</dbReference>
<dbReference type="InterPro" id="IPR010281">
    <property type="entry name" value="DUF885"/>
</dbReference>
<accession>A0AAJ1F216</accession>
<feature type="chain" id="PRO_5042483779" evidence="1">
    <location>
        <begin position="20"/>
        <end position="619"/>
    </location>
</feature>
<dbReference type="RefSeq" id="WP_240592173.1">
    <property type="nucleotide sequence ID" value="NZ_JAKUDL010000007.1"/>
</dbReference>
<keyword evidence="1" id="KW-0732">Signal</keyword>
<sequence>MHKLFTPSLLALALAGTLAGCNVNTTASDAYRYSYDANRAQQRPAAEEPKAAAAAVAPVILDKNLQSIIDKAWQLDLEISPSLAYSQGDKSAAGKLSDLSPERLAETQLKRQSLLASLKALDRSKLSKEDRINADILQGQIQNDVDMYQFKDHYMPISSEGGFHAYIASMAKGSFKTREDYDNYLAKLNALPQYFAQQTFWLRQGLASGITPPKVTLKGFEDSISAFMVPVEESTYFAPFKEFPAHFSAADKAELAKAGRKAVTEKVLPQYQAFYDFMTGEYMPNARETIAAYDMPNGQDFYENRVRYYTTLDMTSEEVHQLGLKEVARIRAEMEDVIKSTGFKGSFDEFLHFLRTDPRFYATTPEQLLKEAAYIAKKADAMLPKFFGKLPRQPYGIEPVPAEIAPKYTTGRYSGSSSADQPGYYWVNTYALDKRPLYEMEALTLHEAVPGHHLQIALNQELDKLPNFRRYSYISAFGEGWGLYSEYLGLEGGFYTDPYSNFGRLTYEMWRAARLVVDTGMHAKGWSRQQAIDFMAGNTALSLHNVNTEIDRYISWPGQAVSYKIGELTIKRLRAKAEAELGDKFDIRAFHDAVLAHGSVPLSVLEQQINDFIAAAKAA</sequence>
<feature type="signal peptide" evidence="1">
    <location>
        <begin position="1"/>
        <end position="19"/>
    </location>
</feature>
<protein>
    <submittedName>
        <fullName evidence="2">DUF885 domain-containing protein</fullName>
    </submittedName>
</protein>
<dbReference type="PANTHER" id="PTHR33361:SF2">
    <property type="entry name" value="DUF885 DOMAIN-CONTAINING PROTEIN"/>
    <property type="match status" value="1"/>
</dbReference>